<reference evidence="2 3" key="1">
    <citation type="submission" date="2024-09" db="EMBL/GenBank/DDBJ databases">
        <title>Laminarin stimulates single cell rates of sulfate reduction while oxygen inhibits transcriptomic activity in coastal marine sediment.</title>
        <authorList>
            <person name="Lindsay M."/>
            <person name="Orcutt B."/>
            <person name="Emerson D."/>
            <person name="Stepanauskas R."/>
            <person name="D'Angelo T."/>
        </authorList>
    </citation>
    <scope>NUCLEOTIDE SEQUENCE [LARGE SCALE GENOMIC DNA]</scope>
    <source>
        <strain evidence="2">SAG AM-311-K15</strain>
    </source>
</reference>
<accession>A0ABV6YXQ9</accession>
<sequence>MKTLQLLVSVVFACVLFITPVWGDNHFVIDSAPPHAQLFINGQSSGMTPYQSKFPLDVTLHIQITKDGYYPVNQLIKLSSDKSNIFTFTLISESQPLPALKKKEKEKRILVLPMVAIGMEAKDIIIMTETLRDSVYEAACCPILGQDVDDFIKRRPEFHNCITIQCAKHAGAAFQADEVIYGVVKKKPPYFHFALFRIDMTDSLPNKRVGKRCSMSLNELIRTIVDSVNTLFSEKSVPADTLTQPAQIPLTAQLKDDLSIQAFNKACEVNSRAAWQFFLQMFPDTSPIEKARKNLDQLDYQAERKKSSPEPPLESEMKPEKDKTKVIVGVILALGVVIALIL</sequence>
<comment type="caution">
    <text evidence="2">The sequence shown here is derived from an EMBL/GenBank/DDBJ whole genome shotgun (WGS) entry which is preliminary data.</text>
</comment>
<proteinExistence type="predicted"/>
<protein>
    <recommendedName>
        <fullName evidence="4">PEGA domain-containing protein</fullName>
    </recommendedName>
</protein>
<keyword evidence="3" id="KW-1185">Reference proteome</keyword>
<gene>
    <name evidence="2" type="ORF">ACFL27_12345</name>
</gene>
<evidence type="ECO:0000256" key="1">
    <source>
        <dbReference type="SAM" id="MobiDB-lite"/>
    </source>
</evidence>
<evidence type="ECO:0000313" key="3">
    <source>
        <dbReference type="Proteomes" id="UP001594351"/>
    </source>
</evidence>
<organism evidence="2 3">
    <name type="scientific">candidate division CSSED10-310 bacterium</name>
    <dbReference type="NCBI Taxonomy" id="2855610"/>
    <lineage>
        <taxon>Bacteria</taxon>
        <taxon>Bacteria division CSSED10-310</taxon>
    </lineage>
</organism>
<name>A0ABV6YXQ9_UNCC1</name>
<dbReference type="EMBL" id="JBHPBY010000140">
    <property type="protein sequence ID" value="MFC1850975.1"/>
    <property type="molecule type" value="Genomic_DNA"/>
</dbReference>
<evidence type="ECO:0008006" key="4">
    <source>
        <dbReference type="Google" id="ProtNLM"/>
    </source>
</evidence>
<evidence type="ECO:0000313" key="2">
    <source>
        <dbReference type="EMBL" id="MFC1850975.1"/>
    </source>
</evidence>
<dbReference type="Proteomes" id="UP001594351">
    <property type="component" value="Unassembled WGS sequence"/>
</dbReference>
<feature type="region of interest" description="Disordered" evidence="1">
    <location>
        <begin position="301"/>
        <end position="320"/>
    </location>
</feature>